<dbReference type="AlphaFoldDB" id="A0A3E0DQ69"/>
<feature type="domain" description="Pyridoxamine 5'-phosphate oxidase N-terminal" evidence="1">
    <location>
        <begin position="30"/>
        <end position="150"/>
    </location>
</feature>
<dbReference type="EMBL" id="QUNG01000005">
    <property type="protein sequence ID" value="REG83662.1"/>
    <property type="molecule type" value="Genomic_DNA"/>
</dbReference>
<gene>
    <name evidence="2" type="ORF">DFP81_10528</name>
</gene>
<dbReference type="InterPro" id="IPR012349">
    <property type="entry name" value="Split_barrel_FMN-bd"/>
</dbReference>
<evidence type="ECO:0000259" key="1">
    <source>
        <dbReference type="Pfam" id="PF01243"/>
    </source>
</evidence>
<dbReference type="Pfam" id="PF01243">
    <property type="entry name" value="PNPOx_N"/>
    <property type="match status" value="1"/>
</dbReference>
<organism evidence="2 3">
    <name type="scientific">Marinomonas pollencensis</name>
    <dbReference type="NCBI Taxonomy" id="491954"/>
    <lineage>
        <taxon>Bacteria</taxon>
        <taxon>Pseudomonadati</taxon>
        <taxon>Pseudomonadota</taxon>
        <taxon>Gammaproteobacteria</taxon>
        <taxon>Oceanospirillales</taxon>
        <taxon>Oceanospirillaceae</taxon>
        <taxon>Marinomonas</taxon>
    </lineage>
</organism>
<protein>
    <recommendedName>
        <fullName evidence="1">Pyridoxamine 5'-phosphate oxidase N-terminal domain-containing protein</fullName>
    </recommendedName>
</protein>
<dbReference type="PANTHER" id="PTHR42815">
    <property type="entry name" value="FAD-BINDING, PUTATIVE (AFU_ORTHOLOGUE AFUA_6G07600)-RELATED"/>
    <property type="match status" value="1"/>
</dbReference>
<evidence type="ECO:0000313" key="3">
    <source>
        <dbReference type="Proteomes" id="UP000256542"/>
    </source>
</evidence>
<dbReference type="SUPFAM" id="SSF50475">
    <property type="entry name" value="FMN-binding split barrel"/>
    <property type="match status" value="1"/>
</dbReference>
<comment type="caution">
    <text evidence="2">The sequence shown here is derived from an EMBL/GenBank/DDBJ whole genome shotgun (WGS) entry which is preliminary data.</text>
</comment>
<evidence type="ECO:0000313" key="2">
    <source>
        <dbReference type="EMBL" id="REG83662.1"/>
    </source>
</evidence>
<name>A0A3E0DQ69_9GAMM</name>
<reference evidence="2 3" key="1">
    <citation type="submission" date="2018-08" db="EMBL/GenBank/DDBJ databases">
        <title>Genomic Encyclopedia of Type Strains, Phase III (KMG-III): the genomes of soil and plant-associated and newly described type strains.</title>
        <authorList>
            <person name="Whitman W."/>
        </authorList>
    </citation>
    <scope>NUCLEOTIDE SEQUENCE [LARGE SCALE GENOMIC DNA]</scope>
    <source>
        <strain evidence="2 3">CECT 7375</strain>
    </source>
</reference>
<dbReference type="NCBIfam" id="TIGR04025">
    <property type="entry name" value="PPOX_FMN_DR2398"/>
    <property type="match status" value="1"/>
</dbReference>
<dbReference type="OrthoDB" id="9796486at2"/>
<sequence>MGQITCLEQLDALYATPHPITQNKAVYALDTHLKTFVAHSPFVVLSTQNTDGLLDVSPRGGEPGFIKVLNDTQLLIPDSPGNNRLDSIRNILVNPNIGILFVIPGINEVLRLKGQASVYDDPELLACCPDGEKPAKLVIKITLQSAYFHCPKALIKGRVWSSDAHTDRAILPSLGHIIKQQQGLLNID</sequence>
<dbReference type="InterPro" id="IPR011576">
    <property type="entry name" value="Pyridox_Oxase_N"/>
</dbReference>
<accession>A0A3E0DQ69</accession>
<dbReference type="RefSeq" id="WP_115897358.1">
    <property type="nucleotide sequence ID" value="NZ_QUNG01000005.1"/>
</dbReference>
<dbReference type="InterPro" id="IPR024029">
    <property type="entry name" value="Pyridox_Oxase_FMN-dep"/>
</dbReference>
<dbReference type="Gene3D" id="2.30.110.10">
    <property type="entry name" value="Electron Transport, Fmn-binding Protein, Chain A"/>
    <property type="match status" value="1"/>
</dbReference>
<dbReference type="Proteomes" id="UP000256542">
    <property type="component" value="Unassembled WGS sequence"/>
</dbReference>
<keyword evidence="3" id="KW-1185">Reference proteome</keyword>
<proteinExistence type="predicted"/>
<dbReference type="PANTHER" id="PTHR42815:SF2">
    <property type="entry name" value="FAD-BINDING, PUTATIVE (AFU_ORTHOLOGUE AFUA_6G07600)-RELATED"/>
    <property type="match status" value="1"/>
</dbReference>